<gene>
    <name evidence="2" type="ORF">EPZ47_15725</name>
    <name evidence="3" type="ORF">QCD61_15160</name>
</gene>
<dbReference type="Proteomes" id="UP001227386">
    <property type="component" value="Chromosome"/>
</dbReference>
<dbReference type="GO" id="GO:0004527">
    <property type="term" value="F:exonuclease activity"/>
    <property type="evidence" value="ECO:0007669"/>
    <property type="project" value="UniProtKB-KW"/>
</dbReference>
<sequence>MTHDPDWRAVESVPLGSPAAVHRLRVLTVNTHKGFTALNRRFILPELREAVRSTGADLVFLQEVLGVHDRHASRYDNWPQTSQYEFLADSMWSDFAYGRNAVYPDGHHGNALLSKYPIRQFRNLDVSITGPERRGLLHCVLDVPGHAEVHGICVHLSLLESHRQLQLKLLCQLLDSLPDDAPVIIAGDFNDWQLRGNTALARRQYLHEAFEHHHGRPARTYPARFPLLRLDRIYLRNATSRAPQILGSKPWTHLSDHLPLSVEVHLSPPLKAAPYL</sequence>
<dbReference type="SUPFAM" id="SSF56219">
    <property type="entry name" value="DNase I-like"/>
    <property type="match status" value="1"/>
</dbReference>
<dbReference type="Gene3D" id="3.60.10.10">
    <property type="entry name" value="Endonuclease/exonuclease/phosphatase"/>
    <property type="match status" value="1"/>
</dbReference>
<proteinExistence type="predicted"/>
<dbReference type="EMBL" id="CP123771">
    <property type="protein sequence ID" value="WGO91073.1"/>
    <property type="molecule type" value="Genomic_DNA"/>
</dbReference>
<keyword evidence="5" id="KW-1185">Reference proteome</keyword>
<reference evidence="2 4" key="2">
    <citation type="journal article" date="2019" name="Front. Microbiol.">
        <title>In silico and Genetic Analyses of Cyclic Lipopeptide Synthetic Gene Clusters in Pseudomonas sp. 11K1.</title>
        <authorList>
            <person name="Zhao H."/>
            <person name="Liu Y.P."/>
            <person name="Zhang L.Q."/>
        </authorList>
    </citation>
    <scope>NUCLEOTIDE SEQUENCE [LARGE SCALE GENOMIC DNA]</scope>
    <source>
        <strain evidence="2 4">11K1</strain>
    </source>
</reference>
<evidence type="ECO:0000313" key="2">
    <source>
        <dbReference type="EMBL" id="QBZ90103.1"/>
    </source>
</evidence>
<dbReference type="Pfam" id="PF03372">
    <property type="entry name" value="Exo_endo_phos"/>
    <property type="match status" value="1"/>
</dbReference>
<dbReference type="InterPro" id="IPR005135">
    <property type="entry name" value="Endo/exonuclease/phosphatase"/>
</dbReference>
<reference evidence="3 5" key="1">
    <citation type="journal article" date="2012" name="Appl. Soil Ecol.">
        <title>Isolation and characterization of new plant growth-promoting bacterial endophytes.</title>
        <authorList>
            <person name="Rashid S."/>
            <person name="Charles T.C."/>
            <person name="Glick B.R."/>
        </authorList>
    </citation>
    <scope>NUCLEOTIDE SEQUENCE [LARGE SCALE GENOMIC DNA]</scope>
    <source>
        <strain evidence="3 5">YsS1</strain>
    </source>
</reference>
<keyword evidence="2" id="KW-0540">Nuclease</keyword>
<feature type="domain" description="Endonuclease/exonuclease/phosphatase" evidence="1">
    <location>
        <begin position="47"/>
        <end position="257"/>
    </location>
</feature>
<protein>
    <submittedName>
        <fullName evidence="2">Endonuclease/exonuclease/phosphatase family protein</fullName>
    </submittedName>
</protein>
<keyword evidence="2" id="KW-0269">Exonuclease</keyword>
<accession>A0A4P7PIK3</accession>
<dbReference type="Proteomes" id="UP000296468">
    <property type="component" value="Chromosome"/>
</dbReference>
<reference evidence="2" key="3">
    <citation type="submission" date="2019-01" db="EMBL/GenBank/DDBJ databases">
        <authorList>
            <person name="Zhang L."/>
        </authorList>
    </citation>
    <scope>NUCLEOTIDE SEQUENCE</scope>
    <source>
        <strain evidence="2">11K1</strain>
    </source>
</reference>
<dbReference type="GO" id="GO:0004519">
    <property type="term" value="F:endonuclease activity"/>
    <property type="evidence" value="ECO:0007669"/>
    <property type="project" value="UniProtKB-KW"/>
</dbReference>
<evidence type="ECO:0000313" key="4">
    <source>
        <dbReference type="Proteomes" id="UP000296468"/>
    </source>
</evidence>
<dbReference type="GO" id="GO:0006506">
    <property type="term" value="P:GPI anchor biosynthetic process"/>
    <property type="evidence" value="ECO:0007669"/>
    <property type="project" value="TreeGrafter"/>
</dbReference>
<dbReference type="PANTHER" id="PTHR14859:SF15">
    <property type="entry name" value="ENDONUCLEASE_EXONUCLEASE_PHOSPHATASE DOMAIN-CONTAINING PROTEIN"/>
    <property type="match status" value="1"/>
</dbReference>
<keyword evidence="2" id="KW-0378">Hydrolase</keyword>
<organism evidence="2 4">
    <name type="scientific">Pseudomonas viciae</name>
    <dbReference type="NCBI Taxonomy" id="2505979"/>
    <lineage>
        <taxon>Bacteria</taxon>
        <taxon>Pseudomonadati</taxon>
        <taxon>Pseudomonadota</taxon>
        <taxon>Gammaproteobacteria</taxon>
        <taxon>Pseudomonadales</taxon>
        <taxon>Pseudomonadaceae</taxon>
        <taxon>Pseudomonas</taxon>
    </lineage>
</organism>
<evidence type="ECO:0000313" key="3">
    <source>
        <dbReference type="EMBL" id="WGO91073.1"/>
    </source>
</evidence>
<name>A0A4P7PIK3_9PSED</name>
<dbReference type="AlphaFoldDB" id="A0A4P7PIK3"/>
<dbReference type="PANTHER" id="PTHR14859">
    <property type="entry name" value="CALCOFLUOR WHITE HYPERSENSITIVE PROTEIN PRECURSOR"/>
    <property type="match status" value="1"/>
</dbReference>
<dbReference type="OrthoDB" id="9793162at2"/>
<dbReference type="EMBL" id="CP035088">
    <property type="protein sequence ID" value="QBZ90103.1"/>
    <property type="molecule type" value="Genomic_DNA"/>
</dbReference>
<reference evidence="3" key="4">
    <citation type="submission" date="2023-04" db="EMBL/GenBank/DDBJ databases">
        <authorList>
            <person name="Charles T.C."/>
            <person name="Cheng J."/>
            <person name="Lynch M."/>
            <person name="Van Dyk A."/>
        </authorList>
    </citation>
    <scope>NUCLEOTIDE SEQUENCE</scope>
    <source>
        <strain evidence="3">YsS1</strain>
    </source>
</reference>
<keyword evidence="2" id="KW-0255">Endonuclease</keyword>
<dbReference type="InterPro" id="IPR036691">
    <property type="entry name" value="Endo/exonu/phosph_ase_sf"/>
</dbReference>
<dbReference type="RefSeq" id="WP_135845631.1">
    <property type="nucleotide sequence ID" value="NZ_CP035088.1"/>
</dbReference>
<dbReference type="GO" id="GO:0016020">
    <property type="term" value="C:membrane"/>
    <property type="evidence" value="ECO:0007669"/>
    <property type="project" value="GOC"/>
</dbReference>
<dbReference type="InterPro" id="IPR051916">
    <property type="entry name" value="GPI-anchor_lipid_remodeler"/>
</dbReference>
<evidence type="ECO:0000259" key="1">
    <source>
        <dbReference type="Pfam" id="PF03372"/>
    </source>
</evidence>
<evidence type="ECO:0000313" key="5">
    <source>
        <dbReference type="Proteomes" id="UP001227386"/>
    </source>
</evidence>
<dbReference type="KEGG" id="pvk:EPZ47_15725"/>